<protein>
    <submittedName>
        <fullName evidence="1">Uncharacterized protein</fullName>
    </submittedName>
</protein>
<organism evidence="1 2">
    <name type="scientific">Ooceraea biroi</name>
    <name type="common">Clonal raider ant</name>
    <name type="synonym">Cerapachys biroi</name>
    <dbReference type="NCBI Taxonomy" id="2015173"/>
    <lineage>
        <taxon>Eukaryota</taxon>
        <taxon>Metazoa</taxon>
        <taxon>Ecdysozoa</taxon>
        <taxon>Arthropoda</taxon>
        <taxon>Hexapoda</taxon>
        <taxon>Insecta</taxon>
        <taxon>Pterygota</taxon>
        <taxon>Neoptera</taxon>
        <taxon>Endopterygota</taxon>
        <taxon>Hymenoptera</taxon>
        <taxon>Apocrita</taxon>
        <taxon>Aculeata</taxon>
        <taxon>Formicoidea</taxon>
        <taxon>Formicidae</taxon>
        <taxon>Dorylinae</taxon>
        <taxon>Ooceraea</taxon>
    </lineage>
</organism>
<reference evidence="1 2" key="1">
    <citation type="journal article" date="2014" name="Curr. Biol.">
        <title>The genome of the clonal raider ant Cerapachys biroi.</title>
        <authorList>
            <person name="Oxley P.R."/>
            <person name="Ji L."/>
            <person name="Fetter-Pruneda I."/>
            <person name="McKenzie S.K."/>
            <person name="Li C."/>
            <person name="Hu H."/>
            <person name="Zhang G."/>
            <person name="Kronauer D.J."/>
        </authorList>
    </citation>
    <scope>NUCLEOTIDE SEQUENCE [LARGE SCALE GENOMIC DNA]</scope>
</reference>
<dbReference type="Proteomes" id="UP000053097">
    <property type="component" value="Unassembled WGS sequence"/>
</dbReference>
<proteinExistence type="predicted"/>
<gene>
    <name evidence="1" type="ORF">X777_10001</name>
</gene>
<dbReference type="EMBL" id="KK107394">
    <property type="protein sequence ID" value="EZA51363.1"/>
    <property type="molecule type" value="Genomic_DNA"/>
</dbReference>
<accession>A0A026W5T0</accession>
<evidence type="ECO:0000313" key="1">
    <source>
        <dbReference type="EMBL" id="EZA51363.1"/>
    </source>
</evidence>
<sequence length="99" mass="11764">MFLLLPENRLICRLTSEQMQYVPKIILLDRYGDYVEGLWDRLPEHLRRDPEVQRYRKCYAHHNQPEGRDHINGPPPRIIDCHKCRAIEARGLLAKSTQT</sequence>
<evidence type="ECO:0000313" key="2">
    <source>
        <dbReference type="Proteomes" id="UP000053097"/>
    </source>
</evidence>
<name>A0A026W5T0_OOCBI</name>
<dbReference type="OMA" id="EGRDHIN"/>
<dbReference type="AlphaFoldDB" id="A0A026W5T0"/>
<keyword evidence="2" id="KW-1185">Reference proteome</keyword>